<evidence type="ECO:0000313" key="4">
    <source>
        <dbReference type="Proteomes" id="UP000054683"/>
    </source>
</evidence>
<protein>
    <submittedName>
        <fullName evidence="3">XRE family transcriptional regulator</fullName>
    </submittedName>
</protein>
<dbReference type="PROSITE" id="PS50943">
    <property type="entry name" value="HTH_CROC1"/>
    <property type="match status" value="1"/>
</dbReference>
<feature type="region of interest" description="Disordered" evidence="1">
    <location>
        <begin position="84"/>
        <end position="113"/>
    </location>
</feature>
<evidence type="ECO:0000259" key="2">
    <source>
        <dbReference type="PROSITE" id="PS50943"/>
    </source>
</evidence>
<dbReference type="Pfam" id="PF01381">
    <property type="entry name" value="HTH_3"/>
    <property type="match status" value="1"/>
</dbReference>
<dbReference type="GO" id="GO:0003677">
    <property type="term" value="F:DNA binding"/>
    <property type="evidence" value="ECO:0007669"/>
    <property type="project" value="InterPro"/>
</dbReference>
<dbReference type="RefSeq" id="WP_062080975.1">
    <property type="nucleotide sequence ID" value="NZ_FCOK02000001.1"/>
</dbReference>
<accession>A0A158ESE1</accession>
<dbReference type="CDD" id="cd00093">
    <property type="entry name" value="HTH_XRE"/>
    <property type="match status" value="1"/>
</dbReference>
<dbReference type="Gene3D" id="1.10.260.40">
    <property type="entry name" value="lambda repressor-like DNA-binding domains"/>
    <property type="match status" value="1"/>
</dbReference>
<name>A0A158ESE1_9BURK</name>
<organism evidence="3 4">
    <name type="scientific">Caballeronia udeis</name>
    <dbReference type="NCBI Taxonomy" id="1232866"/>
    <lineage>
        <taxon>Bacteria</taxon>
        <taxon>Pseudomonadati</taxon>
        <taxon>Pseudomonadota</taxon>
        <taxon>Betaproteobacteria</taxon>
        <taxon>Burkholderiales</taxon>
        <taxon>Burkholderiaceae</taxon>
        <taxon>Caballeronia</taxon>
    </lineage>
</organism>
<evidence type="ECO:0000256" key="1">
    <source>
        <dbReference type="SAM" id="MobiDB-lite"/>
    </source>
</evidence>
<dbReference type="SMART" id="SM00530">
    <property type="entry name" value="HTH_XRE"/>
    <property type="match status" value="1"/>
</dbReference>
<sequence>MKRNNREFSSPELSREAEGLGRAIAAARIARNMTRKDFSERANISPSTLVRIENGDVSVSFSSWLHAFERAGLLGLLQPLANPQNDVIGEARRKTESRVRPRKTASKTGEYDF</sequence>
<gene>
    <name evidence="3" type="ORF">AWB69_00116</name>
</gene>
<dbReference type="EMBL" id="FCOK02000001">
    <property type="protein sequence ID" value="SAL09999.1"/>
    <property type="molecule type" value="Genomic_DNA"/>
</dbReference>
<feature type="domain" description="HTH cro/C1-type" evidence="2">
    <location>
        <begin position="24"/>
        <end position="62"/>
    </location>
</feature>
<evidence type="ECO:0000313" key="3">
    <source>
        <dbReference type="EMBL" id="SAL09999.1"/>
    </source>
</evidence>
<feature type="compositionally biased region" description="Basic and acidic residues" evidence="1">
    <location>
        <begin position="89"/>
        <end position="99"/>
    </location>
</feature>
<dbReference type="InterPro" id="IPR001387">
    <property type="entry name" value="Cro/C1-type_HTH"/>
</dbReference>
<dbReference type="InterPro" id="IPR010982">
    <property type="entry name" value="Lambda_DNA-bd_dom_sf"/>
</dbReference>
<reference evidence="3 4" key="1">
    <citation type="submission" date="2016-01" db="EMBL/GenBank/DDBJ databases">
        <authorList>
            <person name="Oliw E.H."/>
        </authorList>
    </citation>
    <scope>NUCLEOTIDE SEQUENCE [LARGE SCALE GENOMIC DNA]</scope>
    <source>
        <strain evidence="3">LMG 27134</strain>
    </source>
</reference>
<dbReference type="SUPFAM" id="SSF47413">
    <property type="entry name" value="lambda repressor-like DNA-binding domains"/>
    <property type="match status" value="1"/>
</dbReference>
<proteinExistence type="predicted"/>
<dbReference type="AlphaFoldDB" id="A0A158ESE1"/>
<dbReference type="OrthoDB" id="9007422at2"/>
<dbReference type="Proteomes" id="UP000054683">
    <property type="component" value="Unassembled WGS sequence"/>
</dbReference>